<dbReference type="InterPro" id="IPR023631">
    <property type="entry name" value="Amidase_dom"/>
</dbReference>
<evidence type="ECO:0000256" key="2">
    <source>
        <dbReference type="SAM" id="MobiDB-lite"/>
    </source>
</evidence>
<dbReference type="PANTHER" id="PTHR11895">
    <property type="entry name" value="TRANSAMIDASE"/>
    <property type="match status" value="1"/>
</dbReference>
<dbReference type="SUPFAM" id="SSF75304">
    <property type="entry name" value="Amidase signature (AS) enzymes"/>
    <property type="match status" value="1"/>
</dbReference>
<dbReference type="InterPro" id="IPR000120">
    <property type="entry name" value="Amidase"/>
</dbReference>
<gene>
    <name evidence="4" type="ORF">KGD84_15400</name>
</gene>
<feature type="compositionally biased region" description="Pro residues" evidence="2">
    <location>
        <begin position="232"/>
        <end position="243"/>
    </location>
</feature>
<dbReference type="RefSeq" id="WP_220561062.1">
    <property type="nucleotide sequence ID" value="NZ_CP074133.1"/>
</dbReference>
<dbReference type="InterPro" id="IPR020556">
    <property type="entry name" value="Amidase_CS"/>
</dbReference>
<dbReference type="Gene3D" id="3.90.1300.10">
    <property type="entry name" value="Amidase signature (AS) domain"/>
    <property type="match status" value="1"/>
</dbReference>
<feature type="region of interest" description="Disordered" evidence="2">
    <location>
        <begin position="232"/>
        <end position="262"/>
    </location>
</feature>
<reference evidence="4 5" key="1">
    <citation type="submission" date="2021-05" db="EMBL/GenBank/DDBJ databases">
        <title>Direct Submission.</title>
        <authorList>
            <person name="Li K."/>
            <person name="Gao J."/>
        </authorList>
    </citation>
    <scope>NUCLEOTIDE SEQUENCE [LARGE SCALE GENOMIC DNA]</scope>
    <source>
        <strain evidence="4 5">Mg02</strain>
    </source>
</reference>
<keyword evidence="5" id="KW-1185">Reference proteome</keyword>
<sequence>MRVDEYLQHDAVGLADLIATGRASAPEVLEAAIRRAEQVEPRLNALVLKMYDEARRRAAHPPTGPLSGVPFLLKDLFQDYAGFPTSAGNRALRHVPATGHAEIVRRWLDAGLVPFAKTNVPEFGAKGITEPREFGPARNPWNTAHTPGGSSGGSAAAVAAGVVPAAGGNDGGGSIRIPAACCGLFGLKPGRGRVPFGPAWGEPMHGASVNGVLTRTVRDSALLLDVMAGPEPTSPYPIAPPERPYTAETDRDPGRLRIGFTDRSPLGTRVHHEAVRAVRDAAALLEDLGHDVTEAEPAIDGRALTEDFLTLWYGSMAALVDGIKADTGCTDDDFEPDTLILAAMGRTRSAGDYVRGHDRWNAHILALADFHSRYDLLLTPTIAGPPVTIGRLDPPAWLRGAERLLVRTRTEWLVTRTDLVTTEVMNNLTATPFTLLANLTGTPAMSVPLHWTDTGLPLGVQFIAPAAGEGLLLRLAAQLEQARPWAHRRPTGVPFPEPATA</sequence>
<proteinExistence type="inferred from homology"/>
<dbReference type="InterPro" id="IPR036928">
    <property type="entry name" value="AS_sf"/>
</dbReference>
<dbReference type="Proteomes" id="UP000676079">
    <property type="component" value="Chromosome"/>
</dbReference>
<evidence type="ECO:0000256" key="1">
    <source>
        <dbReference type="ARBA" id="ARBA00009199"/>
    </source>
</evidence>
<evidence type="ECO:0000313" key="4">
    <source>
        <dbReference type="EMBL" id="QUX25498.1"/>
    </source>
</evidence>
<organism evidence="4 5">
    <name type="scientific">Nocardiopsis changdeensis</name>
    <dbReference type="NCBI Taxonomy" id="2831969"/>
    <lineage>
        <taxon>Bacteria</taxon>
        <taxon>Bacillati</taxon>
        <taxon>Actinomycetota</taxon>
        <taxon>Actinomycetes</taxon>
        <taxon>Streptosporangiales</taxon>
        <taxon>Nocardiopsidaceae</taxon>
        <taxon>Nocardiopsis</taxon>
    </lineage>
</organism>
<protein>
    <submittedName>
        <fullName evidence="4">Amidase</fullName>
    </submittedName>
</protein>
<dbReference type="Pfam" id="PF01425">
    <property type="entry name" value="Amidase"/>
    <property type="match status" value="1"/>
</dbReference>
<comment type="similarity">
    <text evidence="1">Belongs to the amidase family.</text>
</comment>
<dbReference type="PROSITE" id="PS00571">
    <property type="entry name" value="AMIDASES"/>
    <property type="match status" value="1"/>
</dbReference>
<evidence type="ECO:0000313" key="5">
    <source>
        <dbReference type="Proteomes" id="UP000676079"/>
    </source>
</evidence>
<dbReference type="PANTHER" id="PTHR11895:SF7">
    <property type="entry name" value="GLUTAMYL-TRNA(GLN) AMIDOTRANSFERASE SUBUNIT A, MITOCHONDRIAL"/>
    <property type="match status" value="1"/>
</dbReference>
<feature type="domain" description="Amidase" evidence="3">
    <location>
        <begin position="27"/>
        <end position="473"/>
    </location>
</feature>
<name>A0ABX8BXG8_9ACTN</name>
<accession>A0ABX8BXG8</accession>
<evidence type="ECO:0000259" key="3">
    <source>
        <dbReference type="Pfam" id="PF01425"/>
    </source>
</evidence>
<dbReference type="EMBL" id="CP074133">
    <property type="protein sequence ID" value="QUX25498.1"/>
    <property type="molecule type" value="Genomic_DNA"/>
</dbReference>